<comment type="caution">
    <text evidence="1">The sequence shown here is derived from an EMBL/GenBank/DDBJ whole genome shotgun (WGS) entry which is preliminary data.</text>
</comment>
<protein>
    <submittedName>
        <fullName evidence="1">Uncharacterized protein</fullName>
    </submittedName>
</protein>
<reference evidence="1 2" key="1">
    <citation type="journal article" date="2024" name="Nat. Commun.">
        <title>Phylogenomics reveals the evolutionary origins of lichenization in chlorophyte algae.</title>
        <authorList>
            <person name="Puginier C."/>
            <person name="Libourel C."/>
            <person name="Otte J."/>
            <person name="Skaloud P."/>
            <person name="Haon M."/>
            <person name="Grisel S."/>
            <person name="Petersen M."/>
            <person name="Berrin J.G."/>
            <person name="Delaux P.M."/>
            <person name="Dal Grande F."/>
            <person name="Keller J."/>
        </authorList>
    </citation>
    <scope>NUCLEOTIDE SEQUENCE [LARGE SCALE GENOMIC DNA]</scope>
    <source>
        <strain evidence="1 2">SAG 2043</strain>
    </source>
</reference>
<gene>
    <name evidence="1" type="ORF">WJX72_009783</name>
</gene>
<accession>A0AAW1PUH3</accession>
<evidence type="ECO:0000313" key="2">
    <source>
        <dbReference type="Proteomes" id="UP001489004"/>
    </source>
</evidence>
<dbReference type="EMBL" id="JALJOR010000009">
    <property type="protein sequence ID" value="KAK9811774.1"/>
    <property type="molecule type" value="Genomic_DNA"/>
</dbReference>
<dbReference type="Proteomes" id="UP001489004">
    <property type="component" value="Unassembled WGS sequence"/>
</dbReference>
<sequence>MLDTGSVCAAAPQCRQLPEAAGHARGEGPDDAGTTIWGDETWANFPALQILRSTYAAVTFSFNHKSLPLLEQLEVAGPVTGVLSSKHLRSLRLPSAEAGHCPQGGWPYAHLHDEGRLHEECQSAKRL</sequence>
<keyword evidence="2" id="KW-1185">Reference proteome</keyword>
<organism evidence="1 2">
    <name type="scientific">[Myrmecia] bisecta</name>
    <dbReference type="NCBI Taxonomy" id="41462"/>
    <lineage>
        <taxon>Eukaryota</taxon>
        <taxon>Viridiplantae</taxon>
        <taxon>Chlorophyta</taxon>
        <taxon>core chlorophytes</taxon>
        <taxon>Trebouxiophyceae</taxon>
        <taxon>Trebouxiales</taxon>
        <taxon>Trebouxiaceae</taxon>
        <taxon>Myrmecia</taxon>
    </lineage>
</organism>
<dbReference type="AlphaFoldDB" id="A0AAW1PUH3"/>
<name>A0AAW1PUH3_9CHLO</name>
<proteinExistence type="predicted"/>
<evidence type="ECO:0000313" key="1">
    <source>
        <dbReference type="EMBL" id="KAK9811774.1"/>
    </source>
</evidence>